<dbReference type="AlphaFoldDB" id="A0A099WHY6"/>
<dbReference type="Proteomes" id="UP000546806">
    <property type="component" value="Unassembled WGS sequence"/>
</dbReference>
<evidence type="ECO:0000313" key="8">
    <source>
        <dbReference type="EMBL" id="MBC2117802.1"/>
    </source>
</evidence>
<dbReference type="Proteomes" id="UP000539064">
    <property type="component" value="Unassembled WGS sequence"/>
</dbReference>
<evidence type="ECO:0000313" key="9">
    <source>
        <dbReference type="EMBL" id="MBC2167806.1"/>
    </source>
</evidence>
<evidence type="ECO:0000313" key="12">
    <source>
        <dbReference type="EMBL" id="MBC2245308.1"/>
    </source>
</evidence>
<evidence type="ECO:0000313" key="24">
    <source>
        <dbReference type="Proteomes" id="UP000550367"/>
    </source>
</evidence>
<dbReference type="Proteomes" id="UP000541955">
    <property type="component" value="Unassembled WGS sequence"/>
</dbReference>
<gene>
    <name evidence="1" type="ORF">EP57_01470</name>
    <name evidence="2" type="ORF">HB902_15205</name>
    <name evidence="3" type="ORF">HB907_16680</name>
    <name evidence="13" type="ORF">HBP98_15535</name>
    <name evidence="4" type="ORF">HCA46_15455</name>
    <name evidence="5" type="ORF">HCA52_13720</name>
    <name evidence="6" type="ORF">HCA55_14810</name>
    <name evidence="7" type="ORF">HCA78_15725</name>
    <name evidence="8" type="ORF">HCB06_14310</name>
    <name evidence="12" type="ORF">HCB25_14585</name>
    <name evidence="9" type="ORF">HCB26_14610</name>
    <name evidence="10" type="ORF">HCB27_15525</name>
    <name evidence="11" type="ORF">HCB35_17095</name>
</gene>
<protein>
    <submittedName>
        <fullName evidence="1">Uncharacterized protein</fullName>
    </submittedName>
</protein>
<dbReference type="GeneID" id="58716114"/>
<evidence type="ECO:0000313" key="16">
    <source>
        <dbReference type="Proteomes" id="UP000529446"/>
    </source>
</evidence>
<dbReference type="eggNOG" id="ENOG50340BZ">
    <property type="taxonomic scope" value="Bacteria"/>
</dbReference>
<dbReference type="Proteomes" id="UP000029844">
    <property type="component" value="Unassembled WGS sequence"/>
</dbReference>
<evidence type="ECO:0000313" key="15">
    <source>
        <dbReference type="Proteomes" id="UP000519573"/>
    </source>
</evidence>
<evidence type="ECO:0000313" key="21">
    <source>
        <dbReference type="Proteomes" id="UP000546806"/>
    </source>
</evidence>
<evidence type="ECO:0000313" key="11">
    <source>
        <dbReference type="EMBL" id="MBC2242194.1"/>
    </source>
</evidence>
<evidence type="ECO:0000313" key="6">
    <source>
        <dbReference type="EMBL" id="MBC1798004.1"/>
    </source>
</evidence>
<evidence type="ECO:0000313" key="23">
    <source>
        <dbReference type="Proteomes" id="UP000548082"/>
    </source>
</evidence>
<dbReference type="Proteomes" id="UP000553016">
    <property type="component" value="Unassembled WGS sequence"/>
</dbReference>
<sequence length="138" mass="15014">MKLFGKKNETKLDQLDQAEKAVNKGLTGLLTKAFVGKEQMDQINSSIQNAKNATLASEGAIPEVATATVTAIQDTGQLVNYDPMVILQLNVMEPDREPYAYRMQTLVSKLQIPRVGDVIRLGANPADSSQFVYLGICG</sequence>
<dbReference type="EMBL" id="JAARMV010000005">
    <property type="protein sequence ID" value="MBC2373423.1"/>
    <property type="molecule type" value="Genomic_DNA"/>
</dbReference>
<dbReference type="RefSeq" id="WP_036083521.1">
    <property type="nucleotide sequence ID" value="NZ_CBCSHQ010000015.1"/>
</dbReference>
<dbReference type="EMBL" id="JAARUV010000007">
    <property type="protein sequence ID" value="MBC1780241.1"/>
    <property type="molecule type" value="Genomic_DNA"/>
</dbReference>
<evidence type="ECO:0000313" key="2">
    <source>
        <dbReference type="EMBL" id="MBC1563421.1"/>
    </source>
</evidence>
<dbReference type="Proteomes" id="UP000541735">
    <property type="component" value="Unassembled WGS sequence"/>
</dbReference>
<reference evidence="1 14" key="1">
    <citation type="submission" date="2014-05" db="EMBL/GenBank/DDBJ databases">
        <title>Novel Listeriaceae from food processing environments.</title>
        <authorList>
            <person name="den Bakker H.C."/>
        </authorList>
    </citation>
    <scope>NUCLEOTIDE SEQUENCE [LARGE SCALE GENOMIC DNA]</scope>
    <source>
        <strain evidence="1 14">FSL A5-0281</strain>
    </source>
</reference>
<dbReference type="Proteomes" id="UP000547643">
    <property type="component" value="Unassembled WGS sequence"/>
</dbReference>
<evidence type="ECO:0000313" key="7">
    <source>
        <dbReference type="EMBL" id="MBC2005225.1"/>
    </source>
</evidence>
<dbReference type="EMBL" id="JAARYH010000007">
    <property type="protein sequence ID" value="MBC2167806.1"/>
    <property type="molecule type" value="Genomic_DNA"/>
</dbReference>
<dbReference type="EMBL" id="JAARXI010000008">
    <property type="protein sequence ID" value="MBC2117802.1"/>
    <property type="molecule type" value="Genomic_DNA"/>
</dbReference>
<name>A0A099WHY6_9LIST</name>
<dbReference type="EMBL" id="JAARRU010000008">
    <property type="protein sequence ID" value="MBC1567045.1"/>
    <property type="molecule type" value="Genomic_DNA"/>
</dbReference>
<evidence type="ECO:0000313" key="18">
    <source>
        <dbReference type="Proteomes" id="UP000541735"/>
    </source>
</evidence>
<dbReference type="Proteomes" id="UP000546244">
    <property type="component" value="Unassembled WGS sequence"/>
</dbReference>
<dbReference type="EMBL" id="JNFA01000003">
    <property type="protein sequence ID" value="KGL44291.1"/>
    <property type="molecule type" value="Genomic_DNA"/>
</dbReference>
<accession>A0A099WHY6</accession>
<evidence type="ECO:0000313" key="10">
    <source>
        <dbReference type="EMBL" id="MBC2178039.1"/>
    </source>
</evidence>
<organism evidence="1 14">
    <name type="scientific">Listeria booriae</name>
    <dbReference type="NCBI Taxonomy" id="1552123"/>
    <lineage>
        <taxon>Bacteria</taxon>
        <taxon>Bacillati</taxon>
        <taxon>Bacillota</taxon>
        <taxon>Bacilli</taxon>
        <taxon>Bacillales</taxon>
        <taxon>Listeriaceae</taxon>
        <taxon>Listeria</taxon>
    </lineage>
</organism>
<dbReference type="EMBL" id="JAARVG010000014">
    <property type="protein sequence ID" value="MBC1794485.1"/>
    <property type="molecule type" value="Genomic_DNA"/>
</dbReference>
<dbReference type="Proteomes" id="UP000519573">
    <property type="component" value="Unassembled WGS sequence"/>
</dbReference>
<dbReference type="EMBL" id="JAARWW010000008">
    <property type="protein sequence ID" value="MBC2005225.1"/>
    <property type="molecule type" value="Genomic_DNA"/>
</dbReference>
<evidence type="ECO:0000313" key="5">
    <source>
        <dbReference type="EMBL" id="MBC1794485.1"/>
    </source>
</evidence>
<dbReference type="Proteomes" id="UP000548082">
    <property type="component" value="Unassembled WGS sequence"/>
</dbReference>
<evidence type="ECO:0000313" key="22">
    <source>
        <dbReference type="Proteomes" id="UP000547643"/>
    </source>
</evidence>
<dbReference type="EMBL" id="JAARYY010000010">
    <property type="protein sequence ID" value="MBC2245308.1"/>
    <property type="molecule type" value="Genomic_DNA"/>
</dbReference>
<dbReference type="STRING" id="1552123.EP57_01470"/>
<dbReference type="Proteomes" id="UP000550367">
    <property type="component" value="Unassembled WGS sequence"/>
</dbReference>
<keyword evidence="14" id="KW-1185">Reference proteome</keyword>
<dbReference type="Proteomes" id="UP000529446">
    <property type="component" value="Unassembled WGS sequence"/>
</dbReference>
<evidence type="ECO:0000313" key="1">
    <source>
        <dbReference type="EMBL" id="KGL44291.1"/>
    </source>
</evidence>
<evidence type="ECO:0000313" key="20">
    <source>
        <dbReference type="Proteomes" id="UP000546244"/>
    </source>
</evidence>
<evidence type="ECO:0000313" key="25">
    <source>
        <dbReference type="Proteomes" id="UP000553016"/>
    </source>
</evidence>
<evidence type="ECO:0000313" key="13">
    <source>
        <dbReference type="EMBL" id="MBC2373423.1"/>
    </source>
</evidence>
<evidence type="ECO:0000313" key="26">
    <source>
        <dbReference type="Proteomes" id="UP000586951"/>
    </source>
</evidence>
<reference evidence="15 16" key="2">
    <citation type="submission" date="2020-03" db="EMBL/GenBank/DDBJ databases">
        <title>Soil Listeria distribution.</title>
        <authorList>
            <person name="Liao J."/>
            <person name="Wiedmann M."/>
        </authorList>
    </citation>
    <scope>NUCLEOTIDE SEQUENCE [LARGE SCALE GENOMIC DNA]</scope>
    <source>
        <strain evidence="11 25">FSL L7-0149</strain>
        <strain evidence="12 24">FSL L7-0153</strain>
        <strain evidence="9 15">FSL L7-0245</strain>
        <strain evidence="10 18">FSL L7-0259</strain>
        <strain evidence="8 16">FSL L7-0360</strain>
        <strain evidence="7 21">FSL L7-0435</strain>
        <strain evidence="5 17">FSL L7-0978</strain>
        <strain evidence="6 23">FSL L7-0990</strain>
        <strain evidence="4 22">FSL L7-1017</strain>
        <strain evidence="2 19">FSL L7-1387</strain>
        <strain evidence="3 26">FSL L7-1427</strain>
        <strain evidence="13 20">FSL L7-1850</strain>
    </source>
</reference>
<comment type="caution">
    <text evidence="1">The sequence shown here is derived from an EMBL/GenBank/DDBJ whole genome shotgun (WGS) entry which is preliminary data.</text>
</comment>
<evidence type="ECO:0000313" key="19">
    <source>
        <dbReference type="Proteomes" id="UP000541955"/>
    </source>
</evidence>
<evidence type="ECO:0000313" key="3">
    <source>
        <dbReference type="EMBL" id="MBC1567045.1"/>
    </source>
</evidence>
<evidence type="ECO:0000313" key="4">
    <source>
        <dbReference type="EMBL" id="MBC1780241.1"/>
    </source>
</evidence>
<evidence type="ECO:0000313" key="17">
    <source>
        <dbReference type="Proteomes" id="UP000539064"/>
    </source>
</evidence>
<dbReference type="OrthoDB" id="2617096at2"/>
<dbReference type="Proteomes" id="UP000586951">
    <property type="component" value="Unassembled WGS sequence"/>
</dbReference>
<dbReference type="EMBL" id="JAARVD010000008">
    <property type="protein sequence ID" value="MBC1798004.1"/>
    <property type="molecule type" value="Genomic_DNA"/>
</dbReference>
<proteinExistence type="predicted"/>
<dbReference type="EMBL" id="JAARRW010000008">
    <property type="protein sequence ID" value="MBC1563421.1"/>
    <property type="molecule type" value="Genomic_DNA"/>
</dbReference>
<evidence type="ECO:0000313" key="14">
    <source>
        <dbReference type="Proteomes" id="UP000029844"/>
    </source>
</evidence>
<dbReference type="EMBL" id="JAARZA010000010">
    <property type="protein sequence ID" value="MBC2242194.1"/>
    <property type="molecule type" value="Genomic_DNA"/>
</dbReference>
<dbReference type="EMBL" id="JAARYD010000009">
    <property type="protein sequence ID" value="MBC2178039.1"/>
    <property type="molecule type" value="Genomic_DNA"/>
</dbReference>